<dbReference type="SMART" id="SM00530">
    <property type="entry name" value="HTH_XRE"/>
    <property type="match status" value="1"/>
</dbReference>
<protein>
    <submittedName>
        <fullName evidence="2">Transcriptional regulator</fullName>
    </submittedName>
</protein>
<dbReference type="GO" id="GO:0003677">
    <property type="term" value="F:DNA binding"/>
    <property type="evidence" value="ECO:0007669"/>
    <property type="project" value="InterPro"/>
</dbReference>
<dbReference type="AlphaFoldDB" id="A0A1F6MHI1"/>
<accession>A0A1F6MHI1</accession>
<reference evidence="2 3" key="1">
    <citation type="journal article" date="2016" name="Nat. Commun.">
        <title>Thousands of microbial genomes shed light on interconnected biogeochemical processes in an aquifer system.</title>
        <authorList>
            <person name="Anantharaman K."/>
            <person name="Brown C.T."/>
            <person name="Hug L.A."/>
            <person name="Sharon I."/>
            <person name="Castelle C.J."/>
            <person name="Probst A.J."/>
            <person name="Thomas B.C."/>
            <person name="Singh A."/>
            <person name="Wilkins M.J."/>
            <person name="Karaoz U."/>
            <person name="Brodie E.L."/>
            <person name="Williams K.H."/>
            <person name="Hubbard S.S."/>
            <person name="Banfield J.F."/>
        </authorList>
    </citation>
    <scope>NUCLEOTIDE SEQUENCE [LARGE SCALE GENOMIC DNA]</scope>
</reference>
<name>A0A1F6MHI1_9BACT</name>
<organism evidence="2 3">
    <name type="scientific">Candidatus Magasanikbacteria bacterium RIFCSPHIGHO2_02_FULL_51_14</name>
    <dbReference type="NCBI Taxonomy" id="1798683"/>
    <lineage>
        <taxon>Bacteria</taxon>
        <taxon>Candidatus Magasanikiibacteriota</taxon>
    </lineage>
</organism>
<gene>
    <name evidence="2" type="ORF">A3C90_01520</name>
</gene>
<evidence type="ECO:0000313" key="3">
    <source>
        <dbReference type="Proteomes" id="UP000177457"/>
    </source>
</evidence>
<evidence type="ECO:0000313" key="2">
    <source>
        <dbReference type="EMBL" id="OGH71115.1"/>
    </source>
</evidence>
<dbReference type="PROSITE" id="PS50943">
    <property type="entry name" value="HTH_CROC1"/>
    <property type="match status" value="1"/>
</dbReference>
<dbReference type="Proteomes" id="UP000177457">
    <property type="component" value="Unassembled WGS sequence"/>
</dbReference>
<proteinExistence type="predicted"/>
<dbReference type="InterPro" id="IPR001387">
    <property type="entry name" value="Cro/C1-type_HTH"/>
</dbReference>
<dbReference type="SUPFAM" id="SSF47413">
    <property type="entry name" value="lambda repressor-like DNA-binding domains"/>
    <property type="match status" value="1"/>
</dbReference>
<comment type="caution">
    <text evidence="2">The sequence shown here is derived from an EMBL/GenBank/DDBJ whole genome shotgun (WGS) entry which is preliminary data.</text>
</comment>
<dbReference type="CDD" id="cd00093">
    <property type="entry name" value="HTH_XRE"/>
    <property type="match status" value="1"/>
</dbReference>
<sequence length="90" mass="9985">MNAYAKVKKQLLKDDKVRKAYADLGPEFAMISAIIEKRMQKGLTQAALARRVGTKQSAIARLESGTHNPTIEFLQKVAKALDTQLRISLS</sequence>
<dbReference type="InterPro" id="IPR010982">
    <property type="entry name" value="Lambda_DNA-bd_dom_sf"/>
</dbReference>
<dbReference type="EMBL" id="MFQE01000034">
    <property type="protein sequence ID" value="OGH71115.1"/>
    <property type="molecule type" value="Genomic_DNA"/>
</dbReference>
<dbReference type="Pfam" id="PF01381">
    <property type="entry name" value="HTH_3"/>
    <property type="match status" value="1"/>
</dbReference>
<dbReference type="Gene3D" id="1.10.260.40">
    <property type="entry name" value="lambda repressor-like DNA-binding domains"/>
    <property type="match status" value="1"/>
</dbReference>
<feature type="domain" description="HTH cro/C1-type" evidence="1">
    <location>
        <begin position="34"/>
        <end position="90"/>
    </location>
</feature>
<dbReference type="STRING" id="1798683.A3C90_01520"/>
<evidence type="ECO:0000259" key="1">
    <source>
        <dbReference type="PROSITE" id="PS50943"/>
    </source>
</evidence>